<evidence type="ECO:0000313" key="2">
    <source>
        <dbReference type="Proteomes" id="UP001497600"/>
    </source>
</evidence>
<name>A0ABP0EJZ0_9ASCO</name>
<keyword evidence="1" id="KW-0687">Ribonucleoprotein</keyword>
<organism evidence="1 2">
    <name type="scientific">[Candida] anglica</name>
    <dbReference type="NCBI Taxonomy" id="148631"/>
    <lineage>
        <taxon>Eukaryota</taxon>
        <taxon>Fungi</taxon>
        <taxon>Dikarya</taxon>
        <taxon>Ascomycota</taxon>
        <taxon>Saccharomycotina</taxon>
        <taxon>Pichiomycetes</taxon>
        <taxon>Debaryomycetaceae</taxon>
        <taxon>Kurtzmaniella</taxon>
    </lineage>
</organism>
<evidence type="ECO:0000313" key="1">
    <source>
        <dbReference type="EMBL" id="CAK7920883.1"/>
    </source>
</evidence>
<protein>
    <submittedName>
        <fullName evidence="1">54S ribosomal protein L40, mitochondrial</fullName>
    </submittedName>
</protein>
<dbReference type="InterPro" id="IPR014722">
    <property type="entry name" value="Rib_uL2_dom2"/>
</dbReference>
<dbReference type="GO" id="GO:0005840">
    <property type="term" value="C:ribosome"/>
    <property type="evidence" value="ECO:0007669"/>
    <property type="project" value="UniProtKB-KW"/>
</dbReference>
<sequence length="323" mass="37577">MSSRSVWHGFKRRFQHDLERVPLRNRQAMEKKMERFALPHQQMGAITVPVKDRKYSREEVGITRGDLVYVSEGPHKGKITQVIRYIPDYDSFMLMDVTSKKAIPKFQWAENQTTHLADFPEFVKSNQVKLAAKDKNEKGEIYYLVADEIEMKNKVYNDQYKKWLPQRFVKNYPNLEIPWPSPEKAPEDDPLSTSEQAAFTRTYELQTLARSPIPAEALSQLRNPYSKYKKRVLSEFQARKMKAPDMPLSDAQRAYLAAKAKQPKKVYESLSEEIQDFIGSKMADHINKIENPHLLAHLEDLSSVKIPDFEVTQEKIREGEASK</sequence>
<dbReference type="SUPFAM" id="SSF50104">
    <property type="entry name" value="Translation proteins SH3-like domain"/>
    <property type="match status" value="1"/>
</dbReference>
<accession>A0ABP0EJZ0</accession>
<gene>
    <name evidence="1" type="primary">MRPL40</name>
    <name evidence="1" type="ORF">CAAN4_H07646</name>
</gene>
<proteinExistence type="predicted"/>
<dbReference type="InterPro" id="IPR008991">
    <property type="entry name" value="Translation_prot_SH3-like_sf"/>
</dbReference>
<reference evidence="1 2" key="1">
    <citation type="submission" date="2024-01" db="EMBL/GenBank/DDBJ databases">
        <authorList>
            <consortium name="Genoscope - CEA"/>
            <person name="William W."/>
        </authorList>
    </citation>
    <scope>NUCLEOTIDE SEQUENCE [LARGE SCALE GENOMIC DNA]</scope>
    <source>
        <strain evidence="1 2">29B2s-10</strain>
    </source>
</reference>
<dbReference type="EMBL" id="OZ004260">
    <property type="protein sequence ID" value="CAK7920883.1"/>
    <property type="molecule type" value="Genomic_DNA"/>
</dbReference>
<dbReference type="Proteomes" id="UP001497600">
    <property type="component" value="Chromosome H"/>
</dbReference>
<keyword evidence="2" id="KW-1185">Reference proteome</keyword>
<dbReference type="Gene3D" id="2.30.30.30">
    <property type="match status" value="1"/>
</dbReference>
<dbReference type="Pfam" id="PF22682">
    <property type="entry name" value="Ribosomal_uL24m-like"/>
    <property type="match status" value="1"/>
</dbReference>
<keyword evidence="1" id="KW-0689">Ribosomal protein</keyword>